<dbReference type="OrthoDB" id="426718at2759"/>
<proteinExistence type="predicted"/>
<dbReference type="STRING" id="356882.A0A423VS65"/>
<evidence type="ECO:0000313" key="1">
    <source>
        <dbReference type="EMBL" id="ROV93818.1"/>
    </source>
</evidence>
<dbReference type="PANTHER" id="PTHR37490">
    <property type="entry name" value="EXPRESSED PROTEIN"/>
    <property type="match status" value="1"/>
</dbReference>
<dbReference type="AlphaFoldDB" id="A0A423VS65"/>
<reference evidence="1 2" key="1">
    <citation type="submission" date="2015-09" db="EMBL/GenBank/DDBJ databases">
        <title>Host preference determinants of Valsa canker pathogens revealed by comparative genomics.</title>
        <authorList>
            <person name="Yin Z."/>
            <person name="Huang L."/>
        </authorList>
    </citation>
    <scope>NUCLEOTIDE SEQUENCE [LARGE SCALE GENOMIC DNA]</scope>
    <source>
        <strain evidence="1 2">03-1</strain>
    </source>
</reference>
<dbReference type="Pfam" id="PF11913">
    <property type="entry name" value="DUF3431"/>
    <property type="match status" value="1"/>
</dbReference>
<accession>A0A423VS65</accession>
<protein>
    <submittedName>
        <fullName evidence="1">Uncharacterized protein</fullName>
    </submittedName>
</protein>
<comment type="caution">
    <text evidence="1">The sequence shown here is derived from an EMBL/GenBank/DDBJ whole genome shotgun (WGS) entry which is preliminary data.</text>
</comment>
<dbReference type="EMBL" id="LKEA01000043">
    <property type="protein sequence ID" value="ROV93818.1"/>
    <property type="molecule type" value="Genomic_DNA"/>
</dbReference>
<organism evidence="1 2">
    <name type="scientific">Cytospora schulzeri</name>
    <dbReference type="NCBI Taxonomy" id="448051"/>
    <lineage>
        <taxon>Eukaryota</taxon>
        <taxon>Fungi</taxon>
        <taxon>Dikarya</taxon>
        <taxon>Ascomycota</taxon>
        <taxon>Pezizomycotina</taxon>
        <taxon>Sordariomycetes</taxon>
        <taxon>Sordariomycetidae</taxon>
        <taxon>Diaporthales</taxon>
        <taxon>Cytosporaceae</taxon>
        <taxon>Cytospora</taxon>
    </lineage>
</organism>
<sequence length="385" mass="44495">MASGAYPKTYPSPVGRFLSPTRVIPLRRSHAPFMTTLIMLWCLWMLYNHGKFVALRDAETWKRPAEQTPSVNLVVATMSHDNIAWTERLKENIPNLRVIRYVSDDMQAQYHPDVPRKGMEASIFHTYFRDFYDDLPDVSLLVHSDEISWHGERIFDRSTANLLSRLDLDAVLERGYANLAVNPGQQESWLAPCHGDYNKTYIATKMALRPGQQEQDVAFTENFGIPKPEFFLAAPCCSQLAVSKDTIRKVPYPQFQHHIDWLLSYGGGDPQYPGRAWDSLWQYLFLGIGFDCPRPWRAYCRMYGICFEGEDGYKDYWDLLNKRDMTLQELRAVGEGGDTSAFDETLTEYLAADDKVDREMMKAVERGADPFYRRQVGTSRQYYEP</sequence>
<name>A0A423VS65_9PEZI</name>
<dbReference type="InterPro" id="IPR021838">
    <property type="entry name" value="DUF3431"/>
</dbReference>
<dbReference type="PANTHER" id="PTHR37490:SF3">
    <property type="entry name" value="DUF3431 DOMAIN CONTAINING PROTEIN"/>
    <property type="match status" value="1"/>
</dbReference>
<keyword evidence="2" id="KW-1185">Reference proteome</keyword>
<dbReference type="Proteomes" id="UP000283895">
    <property type="component" value="Unassembled WGS sequence"/>
</dbReference>
<evidence type="ECO:0000313" key="2">
    <source>
        <dbReference type="Proteomes" id="UP000283895"/>
    </source>
</evidence>
<gene>
    <name evidence="1" type="ORF">VMCG_08769</name>
</gene>